<dbReference type="PANTHER" id="PTHR34613:SF1">
    <property type="entry name" value="SLL6017 PROTEIN"/>
    <property type="match status" value="1"/>
</dbReference>
<protein>
    <recommendedName>
        <fullName evidence="3">Transposase</fullName>
    </recommendedName>
</protein>
<sequence length="299" mass="32702">MVTSNHEAAHRIIQEHPEVLSAIFELLCLPLPADASFTVVTPDVTEMRPVERRIDTVLRIDPPERESFLLAVESQGKKDLDKPSSWAYYVGFLAAKYKLPVMLLVVSQNRATSRWARGPFGFGPEGCHTLTLHPATAGPDNIPRITNPADASANIGLAAFAATIHAHDETPSDILDALAGAFVTIAPERAIDYSELVEAGLADTKAGEIWRHLMAIARTPDGSTLIGAARLEGREEGREQGVLEERRRVVLLLLSNRGVPVSDEACERVTACTDPDVLARWLERAARVQDGDQLFDEDE</sequence>
<accession>A0ABV3DS25</accession>
<keyword evidence="2" id="KW-1185">Reference proteome</keyword>
<evidence type="ECO:0000313" key="1">
    <source>
        <dbReference type="EMBL" id="MEU8138550.1"/>
    </source>
</evidence>
<evidence type="ECO:0008006" key="3">
    <source>
        <dbReference type="Google" id="ProtNLM"/>
    </source>
</evidence>
<proteinExistence type="predicted"/>
<comment type="caution">
    <text evidence="1">The sequence shown here is derived from an EMBL/GenBank/DDBJ whole genome shotgun (WGS) entry which is preliminary data.</text>
</comment>
<dbReference type="Proteomes" id="UP001551482">
    <property type="component" value="Unassembled WGS sequence"/>
</dbReference>
<dbReference type="RefSeq" id="WP_358362108.1">
    <property type="nucleotide sequence ID" value="NZ_JBEZFP010000128.1"/>
</dbReference>
<dbReference type="EMBL" id="JBEZFP010000128">
    <property type="protein sequence ID" value="MEU8138550.1"/>
    <property type="molecule type" value="Genomic_DNA"/>
</dbReference>
<dbReference type="PANTHER" id="PTHR34613">
    <property type="entry name" value="SLL0800 PROTEIN"/>
    <property type="match status" value="1"/>
</dbReference>
<gene>
    <name evidence="1" type="ORF">AB0C36_34265</name>
</gene>
<reference evidence="1 2" key="1">
    <citation type="submission" date="2024-06" db="EMBL/GenBank/DDBJ databases">
        <title>The Natural Products Discovery Center: Release of the First 8490 Sequenced Strains for Exploring Actinobacteria Biosynthetic Diversity.</title>
        <authorList>
            <person name="Kalkreuter E."/>
            <person name="Kautsar S.A."/>
            <person name="Yang D."/>
            <person name="Bader C.D."/>
            <person name="Teijaro C.N."/>
            <person name="Fluegel L."/>
            <person name="Davis C.M."/>
            <person name="Simpson J.R."/>
            <person name="Lauterbach L."/>
            <person name="Steele A.D."/>
            <person name="Gui C."/>
            <person name="Meng S."/>
            <person name="Li G."/>
            <person name="Viehrig K."/>
            <person name="Ye F."/>
            <person name="Su P."/>
            <person name="Kiefer A.F."/>
            <person name="Nichols A."/>
            <person name="Cepeda A.J."/>
            <person name="Yan W."/>
            <person name="Fan B."/>
            <person name="Jiang Y."/>
            <person name="Adhikari A."/>
            <person name="Zheng C.-J."/>
            <person name="Schuster L."/>
            <person name="Cowan T.M."/>
            <person name="Smanski M.J."/>
            <person name="Chevrette M.G."/>
            <person name="De Carvalho L.P.S."/>
            <person name="Shen B."/>
        </authorList>
    </citation>
    <scope>NUCLEOTIDE SEQUENCE [LARGE SCALE GENOMIC DNA]</scope>
    <source>
        <strain evidence="1 2">NPDC048946</strain>
    </source>
</reference>
<name>A0ABV3DS25_9ACTN</name>
<organism evidence="1 2">
    <name type="scientific">Streptodolium elevatio</name>
    <dbReference type="NCBI Taxonomy" id="3157996"/>
    <lineage>
        <taxon>Bacteria</taxon>
        <taxon>Bacillati</taxon>
        <taxon>Actinomycetota</taxon>
        <taxon>Actinomycetes</taxon>
        <taxon>Kitasatosporales</taxon>
        <taxon>Streptomycetaceae</taxon>
        <taxon>Streptodolium</taxon>
    </lineage>
</organism>
<evidence type="ECO:0000313" key="2">
    <source>
        <dbReference type="Proteomes" id="UP001551482"/>
    </source>
</evidence>